<dbReference type="PANTHER" id="PTHR13952:SF6">
    <property type="entry name" value="U11_U12 SMALL NUCLEAR RIBONUCLEOPROTEIN 35 KDA PROTEIN"/>
    <property type="match status" value="1"/>
</dbReference>
<protein>
    <recommendedName>
        <fullName evidence="4">RRM domain-containing protein</fullName>
    </recommendedName>
</protein>
<dbReference type="SMART" id="SM00360">
    <property type="entry name" value="RRM"/>
    <property type="match status" value="1"/>
</dbReference>
<sequence>MDRFEPYVPLKAGSIDGTDHRPHDRAVVRATNASYDASLDKKVVGDPRKTLFVARLNHKTTEETLRNIFEQYGPIDHFRLVRDIVTGHSRGYAFMTYNKSADFKKAWKV</sequence>
<reference evidence="5" key="1">
    <citation type="journal article" date="2020" name="J. Eukaryot. Microbiol.">
        <title>De novo Sequencing, Assembly and Annotation of the Transcriptome for the Free-Living Testate Amoeba Arcella intermedia.</title>
        <authorList>
            <person name="Ribeiro G.M."/>
            <person name="Porfirio-Sousa A.L."/>
            <person name="Maurer-Alcala X.X."/>
            <person name="Katz L.A."/>
            <person name="Lahr D.J.G."/>
        </authorList>
    </citation>
    <scope>NUCLEOTIDE SEQUENCE</scope>
</reference>
<dbReference type="SUPFAM" id="SSF54928">
    <property type="entry name" value="RNA-binding domain, RBD"/>
    <property type="match status" value="1"/>
</dbReference>
<evidence type="ECO:0000256" key="1">
    <source>
        <dbReference type="ARBA" id="ARBA00004123"/>
    </source>
</evidence>
<dbReference type="Pfam" id="PF00076">
    <property type="entry name" value="RRM_1"/>
    <property type="match status" value="1"/>
</dbReference>
<dbReference type="GO" id="GO:0000398">
    <property type="term" value="P:mRNA splicing, via spliceosome"/>
    <property type="evidence" value="ECO:0007669"/>
    <property type="project" value="TreeGrafter"/>
</dbReference>
<dbReference type="EMBL" id="GIBP01011141">
    <property type="protein sequence ID" value="NDV40110.1"/>
    <property type="molecule type" value="Transcribed_RNA"/>
</dbReference>
<dbReference type="PROSITE" id="PS50102">
    <property type="entry name" value="RRM"/>
    <property type="match status" value="1"/>
</dbReference>
<dbReference type="GO" id="GO:0017069">
    <property type="term" value="F:snRNA binding"/>
    <property type="evidence" value="ECO:0007669"/>
    <property type="project" value="TreeGrafter"/>
</dbReference>
<organism evidence="5">
    <name type="scientific">Arcella intermedia</name>
    <dbReference type="NCBI Taxonomy" id="1963864"/>
    <lineage>
        <taxon>Eukaryota</taxon>
        <taxon>Amoebozoa</taxon>
        <taxon>Tubulinea</taxon>
        <taxon>Elardia</taxon>
        <taxon>Arcellinida</taxon>
        <taxon>Sphaerothecina</taxon>
        <taxon>Arcellidae</taxon>
        <taxon>Arcella</taxon>
    </lineage>
</organism>
<name>A0A6B2LTC5_9EUKA</name>
<keyword evidence="3" id="KW-0694">RNA-binding</keyword>
<evidence type="ECO:0000313" key="5">
    <source>
        <dbReference type="EMBL" id="NDV40110.1"/>
    </source>
</evidence>
<dbReference type="Gene3D" id="3.30.70.330">
    <property type="match status" value="1"/>
</dbReference>
<dbReference type="GO" id="GO:0003729">
    <property type="term" value="F:mRNA binding"/>
    <property type="evidence" value="ECO:0007669"/>
    <property type="project" value="TreeGrafter"/>
</dbReference>
<dbReference type="InterPro" id="IPR012677">
    <property type="entry name" value="Nucleotide-bd_a/b_plait_sf"/>
</dbReference>
<dbReference type="InterPro" id="IPR035979">
    <property type="entry name" value="RBD_domain_sf"/>
</dbReference>
<dbReference type="InterPro" id="IPR000504">
    <property type="entry name" value="RRM_dom"/>
</dbReference>
<comment type="subcellular location">
    <subcellularLocation>
        <location evidence="1">Nucleus</location>
    </subcellularLocation>
</comment>
<evidence type="ECO:0000256" key="3">
    <source>
        <dbReference type="PROSITE-ProRule" id="PRU00176"/>
    </source>
</evidence>
<dbReference type="AlphaFoldDB" id="A0A6B2LTC5"/>
<evidence type="ECO:0000256" key="2">
    <source>
        <dbReference type="ARBA" id="ARBA00023242"/>
    </source>
</evidence>
<dbReference type="InterPro" id="IPR051183">
    <property type="entry name" value="U1_U11-U12_snRNP_70-35kDa"/>
</dbReference>
<accession>A0A6B2LTC5</accession>
<feature type="domain" description="RRM" evidence="4">
    <location>
        <begin position="49"/>
        <end position="109"/>
    </location>
</feature>
<evidence type="ECO:0000259" key="4">
    <source>
        <dbReference type="PROSITE" id="PS50102"/>
    </source>
</evidence>
<dbReference type="GO" id="GO:0071011">
    <property type="term" value="C:precatalytic spliceosome"/>
    <property type="evidence" value="ECO:0007669"/>
    <property type="project" value="TreeGrafter"/>
</dbReference>
<proteinExistence type="predicted"/>
<keyword evidence="2" id="KW-0539">Nucleus</keyword>
<dbReference type="PANTHER" id="PTHR13952">
    <property type="entry name" value="U1 SMALL NUCLEAR RIBONUCLEOPROTEIN 70 KD"/>
    <property type="match status" value="1"/>
</dbReference>